<reference evidence="1" key="1">
    <citation type="journal article" date="2014" name="Int. J. Syst. Evol. Microbiol.">
        <title>Complete genome sequence of Corynebacterium casei LMG S-19264T (=DSM 44701T), isolated from a smear-ripened cheese.</title>
        <authorList>
            <consortium name="US DOE Joint Genome Institute (JGI-PGF)"/>
            <person name="Walter F."/>
            <person name="Albersmeier A."/>
            <person name="Kalinowski J."/>
            <person name="Ruckert C."/>
        </authorList>
    </citation>
    <scope>NUCLEOTIDE SEQUENCE</scope>
    <source>
        <strain evidence="1">CGMCC 4.3508</strain>
    </source>
</reference>
<proteinExistence type="predicted"/>
<comment type="caution">
    <text evidence="1">The sequence shown here is derived from an EMBL/GenBank/DDBJ whole genome shotgun (WGS) entry which is preliminary data.</text>
</comment>
<gene>
    <name evidence="1" type="ORF">GCM10011588_44800</name>
</gene>
<evidence type="ECO:0000313" key="1">
    <source>
        <dbReference type="EMBL" id="GGL24996.1"/>
    </source>
</evidence>
<name>A0A917RTB9_9NOCA</name>
<dbReference type="EMBL" id="BMMH01000009">
    <property type="protein sequence ID" value="GGL24996.1"/>
    <property type="molecule type" value="Genomic_DNA"/>
</dbReference>
<sequence>MAATILTVVVIDDDLFEDVFGSTVQFNEEGEVVTVGEGSAAEGIPFTESAIDRLLDTEPFAAPGAACLALAWKHRHSLIG</sequence>
<keyword evidence="2" id="KW-1185">Reference proteome</keyword>
<organism evidence="1 2">
    <name type="scientific">Nocardia jinanensis</name>
    <dbReference type="NCBI Taxonomy" id="382504"/>
    <lineage>
        <taxon>Bacteria</taxon>
        <taxon>Bacillati</taxon>
        <taxon>Actinomycetota</taxon>
        <taxon>Actinomycetes</taxon>
        <taxon>Mycobacteriales</taxon>
        <taxon>Nocardiaceae</taxon>
        <taxon>Nocardia</taxon>
    </lineage>
</organism>
<reference evidence="1" key="2">
    <citation type="submission" date="2020-09" db="EMBL/GenBank/DDBJ databases">
        <authorList>
            <person name="Sun Q."/>
            <person name="Zhou Y."/>
        </authorList>
    </citation>
    <scope>NUCLEOTIDE SEQUENCE</scope>
    <source>
        <strain evidence="1">CGMCC 4.3508</strain>
    </source>
</reference>
<dbReference type="Proteomes" id="UP000638263">
    <property type="component" value="Unassembled WGS sequence"/>
</dbReference>
<dbReference type="AlphaFoldDB" id="A0A917RTB9"/>
<evidence type="ECO:0000313" key="2">
    <source>
        <dbReference type="Proteomes" id="UP000638263"/>
    </source>
</evidence>
<accession>A0A917RTB9</accession>
<protein>
    <submittedName>
        <fullName evidence="1">Uncharacterized protein</fullName>
    </submittedName>
</protein>